<dbReference type="PANTHER" id="PTHR12121">
    <property type="entry name" value="CARBON CATABOLITE REPRESSOR PROTEIN 4"/>
    <property type="match status" value="1"/>
</dbReference>
<name>A0AA88AEL6_FICCA</name>
<dbReference type="InterPro" id="IPR036691">
    <property type="entry name" value="Endo/exonu/phosph_ase_sf"/>
</dbReference>
<dbReference type="Proteomes" id="UP001187192">
    <property type="component" value="Unassembled WGS sequence"/>
</dbReference>
<dbReference type="PANTHER" id="PTHR12121:SF68">
    <property type="entry name" value="CARBON CATABOLITE REPRESSOR PROTEIN 4 HOMOLOG 4-RELATED"/>
    <property type="match status" value="1"/>
</dbReference>
<organism evidence="3 4">
    <name type="scientific">Ficus carica</name>
    <name type="common">Common fig</name>
    <dbReference type="NCBI Taxonomy" id="3494"/>
    <lineage>
        <taxon>Eukaryota</taxon>
        <taxon>Viridiplantae</taxon>
        <taxon>Streptophyta</taxon>
        <taxon>Embryophyta</taxon>
        <taxon>Tracheophyta</taxon>
        <taxon>Spermatophyta</taxon>
        <taxon>Magnoliopsida</taxon>
        <taxon>eudicotyledons</taxon>
        <taxon>Gunneridae</taxon>
        <taxon>Pentapetalae</taxon>
        <taxon>rosids</taxon>
        <taxon>fabids</taxon>
        <taxon>Rosales</taxon>
        <taxon>Moraceae</taxon>
        <taxon>Ficeae</taxon>
        <taxon>Ficus</taxon>
    </lineage>
</organism>
<dbReference type="AlphaFoldDB" id="A0AA88AEL6"/>
<feature type="domain" description="Endonuclease/exonuclease/phosphatase" evidence="2">
    <location>
        <begin position="61"/>
        <end position="382"/>
    </location>
</feature>
<sequence>MLKLKASPFLFPLPALPRLPIPTFTRTVFCRMSATPATPHHPKFVSLDENEPQGTRFRVVSYNILAQVYVKSASFPHSPSACLRWKARSKAVLAVLKNLGADFLCLQEVDEYESFYKGNMESNGISSIYIQRTGQKRDGCGIFYKHDSAEMILQDTIDYNDLVNSIQDGALSDNVRSDAQASENKDAKLKDGSTQKVPQDRGDPNDPCVRLKRDCVGIMAAFKLKDSHNHIVIVANTHIYWDPEWEDVKLAQAKYLLLRLAQFKALVSERFKCASSLIVAGDFNSTPGDKVYECLVSGNLLSSSGTTAEQLEDAPIPLRSAYGSTRGEPKFTNCTPDFTDTLDYIFFSPSDSIKPVSLLELPGLDSSDVSGGLPNFSHPSDHLPIGVEFEYVCGL</sequence>
<proteinExistence type="predicted"/>
<dbReference type="InterPro" id="IPR050410">
    <property type="entry name" value="CCR4/nocturin_mRNA_transcr"/>
</dbReference>
<dbReference type="Pfam" id="PF03372">
    <property type="entry name" value="Exo_endo_phos"/>
    <property type="match status" value="1"/>
</dbReference>
<evidence type="ECO:0000313" key="3">
    <source>
        <dbReference type="EMBL" id="GMN49582.1"/>
    </source>
</evidence>
<protein>
    <recommendedName>
        <fullName evidence="2">Endonuclease/exonuclease/phosphatase domain-containing protein</fullName>
    </recommendedName>
</protein>
<dbReference type="Gramene" id="FCD_00025603-RA">
    <property type="protein sequence ID" value="FCD_00025603-RA:cds"/>
    <property type="gene ID" value="FCD_00025603"/>
</dbReference>
<dbReference type="SUPFAM" id="SSF56219">
    <property type="entry name" value="DNase I-like"/>
    <property type="match status" value="1"/>
</dbReference>
<keyword evidence="4" id="KW-1185">Reference proteome</keyword>
<evidence type="ECO:0000313" key="4">
    <source>
        <dbReference type="Proteomes" id="UP001187192"/>
    </source>
</evidence>
<evidence type="ECO:0000259" key="2">
    <source>
        <dbReference type="Pfam" id="PF03372"/>
    </source>
</evidence>
<feature type="region of interest" description="Disordered" evidence="1">
    <location>
        <begin position="181"/>
        <end position="205"/>
    </location>
</feature>
<dbReference type="GO" id="GO:0000175">
    <property type="term" value="F:3'-5'-RNA exonuclease activity"/>
    <property type="evidence" value="ECO:0007669"/>
    <property type="project" value="TreeGrafter"/>
</dbReference>
<evidence type="ECO:0000256" key="1">
    <source>
        <dbReference type="SAM" id="MobiDB-lite"/>
    </source>
</evidence>
<gene>
    <name evidence="3" type="ORF">TIFTF001_018738</name>
</gene>
<dbReference type="EMBL" id="BTGU01000031">
    <property type="protein sequence ID" value="GMN49582.1"/>
    <property type="molecule type" value="Genomic_DNA"/>
</dbReference>
<feature type="compositionally biased region" description="Basic and acidic residues" evidence="1">
    <location>
        <begin position="183"/>
        <end position="205"/>
    </location>
</feature>
<comment type="caution">
    <text evidence="3">The sequence shown here is derived from an EMBL/GenBank/DDBJ whole genome shotgun (WGS) entry which is preliminary data.</text>
</comment>
<dbReference type="Gene3D" id="3.60.10.10">
    <property type="entry name" value="Endonuclease/exonuclease/phosphatase"/>
    <property type="match status" value="1"/>
</dbReference>
<dbReference type="InterPro" id="IPR005135">
    <property type="entry name" value="Endo/exonuclease/phosphatase"/>
</dbReference>
<accession>A0AA88AEL6</accession>
<reference evidence="3" key="1">
    <citation type="submission" date="2023-07" db="EMBL/GenBank/DDBJ databases">
        <title>draft genome sequence of fig (Ficus carica).</title>
        <authorList>
            <person name="Takahashi T."/>
            <person name="Nishimura K."/>
        </authorList>
    </citation>
    <scope>NUCLEOTIDE SEQUENCE</scope>
</reference>